<gene>
    <name evidence="2" type="ORF">KI387_026497</name>
</gene>
<evidence type="ECO:0000256" key="1">
    <source>
        <dbReference type="SAM" id="MobiDB-lite"/>
    </source>
</evidence>
<proteinExistence type="predicted"/>
<evidence type="ECO:0000313" key="3">
    <source>
        <dbReference type="Proteomes" id="UP000824469"/>
    </source>
</evidence>
<dbReference type="EMBL" id="JAHRHJ020000006">
    <property type="protein sequence ID" value="KAH9311462.1"/>
    <property type="molecule type" value="Genomic_DNA"/>
</dbReference>
<feature type="compositionally biased region" description="Basic and acidic residues" evidence="1">
    <location>
        <begin position="134"/>
        <end position="145"/>
    </location>
</feature>
<feature type="compositionally biased region" description="Acidic residues" evidence="1">
    <location>
        <begin position="103"/>
        <end position="132"/>
    </location>
</feature>
<dbReference type="PANTHER" id="PTHR35711:SF1">
    <property type="entry name" value="ECTODERMAL, ISOFORM F"/>
    <property type="match status" value="1"/>
</dbReference>
<dbReference type="AlphaFoldDB" id="A0AA38FUY2"/>
<accession>A0AA38FUY2</accession>
<feature type="compositionally biased region" description="Acidic residues" evidence="1">
    <location>
        <begin position="146"/>
        <end position="194"/>
    </location>
</feature>
<protein>
    <submittedName>
        <fullName evidence="2">Uncharacterized protein</fullName>
    </submittedName>
</protein>
<keyword evidence="3" id="KW-1185">Reference proteome</keyword>
<dbReference type="PANTHER" id="PTHR35711">
    <property type="entry name" value="EXPRESSED PROTEIN"/>
    <property type="match status" value="1"/>
</dbReference>
<sequence length="200" mass="21960">MASFLHNISSQPMLGSILEIIAVDELLTEALLLTSIRGMQRIPGFENSLGMEIGVADAQKSMLQGGRPYVGEEVIDGSDCRTKVPSKSIVTSSEVGECKDAGSDDDEDEDDEDEDEDDEEDDLGDEEDDLSADEGGKDQEGKENNPEDEEEGGEEEANGNEEEDDEDDDDDDDGEEDEDEDEDEDEEDDEEDEEPPAKKK</sequence>
<dbReference type="OMA" id="AKGCGVD"/>
<comment type="caution">
    <text evidence="2">The sequence shown here is derived from an EMBL/GenBank/DDBJ whole genome shotgun (WGS) entry which is preliminary data.</text>
</comment>
<organism evidence="2 3">
    <name type="scientific">Taxus chinensis</name>
    <name type="common">Chinese yew</name>
    <name type="synonym">Taxus wallichiana var. chinensis</name>
    <dbReference type="NCBI Taxonomy" id="29808"/>
    <lineage>
        <taxon>Eukaryota</taxon>
        <taxon>Viridiplantae</taxon>
        <taxon>Streptophyta</taxon>
        <taxon>Embryophyta</taxon>
        <taxon>Tracheophyta</taxon>
        <taxon>Spermatophyta</taxon>
        <taxon>Pinopsida</taxon>
        <taxon>Pinidae</taxon>
        <taxon>Conifers II</taxon>
        <taxon>Cupressales</taxon>
        <taxon>Taxaceae</taxon>
        <taxon>Taxus</taxon>
    </lineage>
</organism>
<evidence type="ECO:0000313" key="2">
    <source>
        <dbReference type="EMBL" id="KAH9311462.1"/>
    </source>
</evidence>
<name>A0AA38FUY2_TAXCH</name>
<reference evidence="2 3" key="1">
    <citation type="journal article" date="2021" name="Nat. Plants">
        <title>The Taxus genome provides insights into paclitaxel biosynthesis.</title>
        <authorList>
            <person name="Xiong X."/>
            <person name="Gou J."/>
            <person name="Liao Q."/>
            <person name="Li Y."/>
            <person name="Zhou Q."/>
            <person name="Bi G."/>
            <person name="Li C."/>
            <person name="Du R."/>
            <person name="Wang X."/>
            <person name="Sun T."/>
            <person name="Guo L."/>
            <person name="Liang H."/>
            <person name="Lu P."/>
            <person name="Wu Y."/>
            <person name="Zhang Z."/>
            <person name="Ro D.K."/>
            <person name="Shang Y."/>
            <person name="Huang S."/>
            <person name="Yan J."/>
        </authorList>
    </citation>
    <scope>NUCLEOTIDE SEQUENCE [LARGE SCALE GENOMIC DNA]</scope>
    <source>
        <strain evidence="2">Ta-2019</strain>
    </source>
</reference>
<feature type="region of interest" description="Disordered" evidence="1">
    <location>
        <begin position="84"/>
        <end position="200"/>
    </location>
</feature>
<dbReference type="Proteomes" id="UP000824469">
    <property type="component" value="Unassembled WGS sequence"/>
</dbReference>
<feature type="non-terminal residue" evidence="2">
    <location>
        <position position="200"/>
    </location>
</feature>